<dbReference type="OrthoDB" id="2690740at2759"/>
<keyword evidence="2" id="KW-1185">Reference proteome</keyword>
<dbReference type="EMBL" id="GL945490">
    <property type="protein sequence ID" value="EGN93804.1"/>
    <property type="molecule type" value="Genomic_DNA"/>
</dbReference>
<protein>
    <submittedName>
        <fullName evidence="1">Uncharacterized protein</fullName>
    </submittedName>
</protein>
<dbReference type="Proteomes" id="UP000008063">
    <property type="component" value="Unassembled WGS sequence"/>
</dbReference>
<dbReference type="InParanoid" id="F8QCD9"/>
<proteinExistence type="predicted"/>
<gene>
    <name evidence="1" type="ORF">SERLA73DRAFT_155975</name>
</gene>
<organism evidence="2">
    <name type="scientific">Serpula lacrymans var. lacrymans (strain S7.3)</name>
    <name type="common">Dry rot fungus</name>
    <dbReference type="NCBI Taxonomy" id="936435"/>
    <lineage>
        <taxon>Eukaryota</taxon>
        <taxon>Fungi</taxon>
        <taxon>Dikarya</taxon>
        <taxon>Basidiomycota</taxon>
        <taxon>Agaricomycotina</taxon>
        <taxon>Agaricomycetes</taxon>
        <taxon>Agaricomycetidae</taxon>
        <taxon>Boletales</taxon>
        <taxon>Coniophorineae</taxon>
        <taxon>Serpulaceae</taxon>
        <taxon>Serpula</taxon>
    </lineage>
</organism>
<dbReference type="HOGENOM" id="CLU_2265351_0_0_1"/>
<dbReference type="AlphaFoldDB" id="F8QCD9"/>
<reference evidence="2" key="1">
    <citation type="journal article" date="2011" name="Science">
        <title>The plant cell wall-decomposing machinery underlies the functional diversity of forest fungi.</title>
        <authorList>
            <person name="Eastwood D.C."/>
            <person name="Floudas D."/>
            <person name="Binder M."/>
            <person name="Majcherczyk A."/>
            <person name="Schneider P."/>
            <person name="Aerts A."/>
            <person name="Asiegbu F.O."/>
            <person name="Baker S.E."/>
            <person name="Barry K."/>
            <person name="Bendiksby M."/>
            <person name="Blumentritt M."/>
            <person name="Coutinho P.M."/>
            <person name="Cullen D."/>
            <person name="de Vries R.P."/>
            <person name="Gathman A."/>
            <person name="Goodell B."/>
            <person name="Henrissat B."/>
            <person name="Ihrmark K."/>
            <person name="Kauserud H."/>
            <person name="Kohler A."/>
            <person name="LaButti K."/>
            <person name="Lapidus A."/>
            <person name="Lavin J.L."/>
            <person name="Lee Y.-H."/>
            <person name="Lindquist E."/>
            <person name="Lilly W."/>
            <person name="Lucas S."/>
            <person name="Morin E."/>
            <person name="Murat C."/>
            <person name="Oguiza J.A."/>
            <person name="Park J."/>
            <person name="Pisabarro A.G."/>
            <person name="Riley R."/>
            <person name="Rosling A."/>
            <person name="Salamov A."/>
            <person name="Schmidt O."/>
            <person name="Schmutz J."/>
            <person name="Skrede I."/>
            <person name="Stenlid J."/>
            <person name="Wiebenga A."/>
            <person name="Xie X."/>
            <person name="Kuees U."/>
            <person name="Hibbett D.S."/>
            <person name="Hoffmeister D."/>
            <person name="Hoegberg N."/>
            <person name="Martin F."/>
            <person name="Grigoriev I.V."/>
            <person name="Watkinson S.C."/>
        </authorList>
    </citation>
    <scope>NUCLEOTIDE SEQUENCE [LARGE SCALE GENOMIC DNA]</scope>
    <source>
        <strain evidence="2">strain S7.3</strain>
    </source>
</reference>
<accession>F8QCD9</accession>
<name>F8QCD9_SERL3</name>
<evidence type="ECO:0000313" key="2">
    <source>
        <dbReference type="Proteomes" id="UP000008063"/>
    </source>
</evidence>
<evidence type="ECO:0000313" key="1">
    <source>
        <dbReference type="EMBL" id="EGN93804.1"/>
    </source>
</evidence>
<sequence>MQIAAGGTIYSLVLIVGFNMHWTLSRVGSREPWEVAKVLRDPGTGGVGALVHAQIIPTIVRLCQSLPLTFPGLFLKKIFDCTSLKDADRLFNSVELKLNSLTQ</sequence>